<dbReference type="CDD" id="cd05289">
    <property type="entry name" value="MDR_like_2"/>
    <property type="match status" value="1"/>
</dbReference>
<evidence type="ECO:0000313" key="4">
    <source>
        <dbReference type="Proteomes" id="UP001432062"/>
    </source>
</evidence>
<dbReference type="PANTHER" id="PTHR44154">
    <property type="entry name" value="QUINONE OXIDOREDUCTASE"/>
    <property type="match status" value="1"/>
</dbReference>
<dbReference type="InterPro" id="IPR013149">
    <property type="entry name" value="ADH-like_C"/>
</dbReference>
<dbReference type="EMBL" id="CP109441">
    <property type="protein sequence ID" value="WUV48432.1"/>
    <property type="molecule type" value="Genomic_DNA"/>
</dbReference>
<evidence type="ECO:0000256" key="1">
    <source>
        <dbReference type="ARBA" id="ARBA00022857"/>
    </source>
</evidence>
<organism evidence="3 4">
    <name type="scientific">Nocardia vinacea</name>
    <dbReference type="NCBI Taxonomy" id="96468"/>
    <lineage>
        <taxon>Bacteria</taxon>
        <taxon>Bacillati</taxon>
        <taxon>Actinomycetota</taxon>
        <taxon>Actinomycetes</taxon>
        <taxon>Mycobacteriales</taxon>
        <taxon>Nocardiaceae</taxon>
        <taxon>Nocardia</taxon>
    </lineage>
</organism>
<sequence length="302" mass="30860">MRAIAFYEFGGPDVLQIVDIPIPEPGPGQVRVAVRTTAVNPADWKIRSGALSFGEPVFPQYPGGEIAGVVDAVGPDVTDVAVGDEVLGWAVAAYAEYTLSNAVAKKPEELSWPDAASLPVAVSAAAKSLAALKIQPGETLLINGASGAVGSMAVQLAAAEGVTVIGTASAANQDIVRELGATPTTYGAGLAERVRELAPNGIDAVFDAAGYGVLPAAIELRGGTDRIVTIADPAARELGITFLAGSGPQRPTELLEQVAERVASGAFRLPGEARTFLLERAAAAQEESEKGRGPGKVVLNVS</sequence>
<dbReference type="Gene3D" id="3.90.180.10">
    <property type="entry name" value="Medium-chain alcohol dehydrogenases, catalytic domain"/>
    <property type="match status" value="1"/>
</dbReference>
<dbReference type="Gene3D" id="3.40.50.720">
    <property type="entry name" value="NAD(P)-binding Rossmann-like Domain"/>
    <property type="match status" value="1"/>
</dbReference>
<dbReference type="SUPFAM" id="SSF50129">
    <property type="entry name" value="GroES-like"/>
    <property type="match status" value="1"/>
</dbReference>
<evidence type="ECO:0000259" key="2">
    <source>
        <dbReference type="SMART" id="SM00829"/>
    </source>
</evidence>
<feature type="domain" description="Enoyl reductase (ER)" evidence="2">
    <location>
        <begin position="10"/>
        <end position="299"/>
    </location>
</feature>
<dbReference type="Proteomes" id="UP001432062">
    <property type="component" value="Chromosome"/>
</dbReference>
<proteinExistence type="predicted"/>
<keyword evidence="4" id="KW-1185">Reference proteome</keyword>
<dbReference type="PANTHER" id="PTHR44154:SF1">
    <property type="entry name" value="QUINONE OXIDOREDUCTASE"/>
    <property type="match status" value="1"/>
</dbReference>
<dbReference type="InterPro" id="IPR011032">
    <property type="entry name" value="GroES-like_sf"/>
</dbReference>
<gene>
    <name evidence="3" type="ORF">OG563_09675</name>
</gene>
<dbReference type="InterPro" id="IPR020843">
    <property type="entry name" value="ER"/>
</dbReference>
<dbReference type="Pfam" id="PF00107">
    <property type="entry name" value="ADH_zinc_N"/>
    <property type="match status" value="1"/>
</dbReference>
<reference evidence="3" key="1">
    <citation type="submission" date="2022-10" db="EMBL/GenBank/DDBJ databases">
        <title>The complete genomes of actinobacterial strains from the NBC collection.</title>
        <authorList>
            <person name="Joergensen T.S."/>
            <person name="Alvarez Arevalo M."/>
            <person name="Sterndorff E.B."/>
            <person name="Faurdal D."/>
            <person name="Vuksanovic O."/>
            <person name="Mourched A.-S."/>
            <person name="Charusanti P."/>
            <person name="Shaw S."/>
            <person name="Blin K."/>
            <person name="Weber T."/>
        </authorList>
    </citation>
    <scope>NUCLEOTIDE SEQUENCE</scope>
    <source>
        <strain evidence="3">NBC_01482</strain>
    </source>
</reference>
<name>A0ABZ1YYQ2_9NOCA</name>
<dbReference type="RefSeq" id="WP_327101461.1">
    <property type="nucleotide sequence ID" value="NZ_CP109149.1"/>
</dbReference>
<dbReference type="SUPFAM" id="SSF51735">
    <property type="entry name" value="NAD(P)-binding Rossmann-fold domains"/>
    <property type="match status" value="1"/>
</dbReference>
<protein>
    <submittedName>
        <fullName evidence="3">NADP-dependent oxidoreductase</fullName>
    </submittedName>
</protein>
<dbReference type="InterPro" id="IPR051603">
    <property type="entry name" value="Zinc-ADH_QOR/CCCR"/>
</dbReference>
<accession>A0ABZ1YYQ2</accession>
<dbReference type="Pfam" id="PF08240">
    <property type="entry name" value="ADH_N"/>
    <property type="match status" value="1"/>
</dbReference>
<keyword evidence="1" id="KW-0521">NADP</keyword>
<dbReference type="SMART" id="SM00829">
    <property type="entry name" value="PKS_ER"/>
    <property type="match status" value="1"/>
</dbReference>
<dbReference type="InterPro" id="IPR036291">
    <property type="entry name" value="NAD(P)-bd_dom_sf"/>
</dbReference>
<evidence type="ECO:0000313" key="3">
    <source>
        <dbReference type="EMBL" id="WUV48432.1"/>
    </source>
</evidence>
<dbReference type="InterPro" id="IPR013154">
    <property type="entry name" value="ADH-like_N"/>
</dbReference>